<evidence type="ECO:0000313" key="1">
    <source>
        <dbReference type="EMBL" id="CDH24091.1"/>
    </source>
</evidence>
<comment type="caution">
    <text evidence="1">The sequence shown here is derived from an EMBL/GenBank/DDBJ whole genome shotgun (WGS) entry which is preliminary data.</text>
</comment>
<sequence>MFSKNKVIEVNVDGVNYRYSHAEGTVHKEEEGRWMMFCKLSVADVPSKEYLANDIRFRNMYSE</sequence>
<proteinExistence type="predicted"/>
<name>A0A077PTH7_XENBV</name>
<organism evidence="1">
    <name type="scientific">Xenorhabdus bovienii str. kraussei Becker Underwood</name>
    <dbReference type="NCBI Taxonomy" id="1398204"/>
    <lineage>
        <taxon>Bacteria</taxon>
        <taxon>Pseudomonadati</taxon>
        <taxon>Pseudomonadota</taxon>
        <taxon>Gammaproteobacteria</taxon>
        <taxon>Enterobacterales</taxon>
        <taxon>Morganellaceae</taxon>
        <taxon>Xenorhabdus</taxon>
    </lineage>
</organism>
<dbReference type="RefSeq" id="WP_038196511.1">
    <property type="nucleotide sequence ID" value="NZ_CAWLXS010000232.1"/>
</dbReference>
<dbReference type="EMBL" id="CBSZ010000155">
    <property type="protein sequence ID" value="CDH24091.1"/>
    <property type="molecule type" value="Genomic_DNA"/>
</dbReference>
<reference evidence="1" key="1">
    <citation type="submission" date="2013-07" db="EMBL/GenBank/DDBJ databases">
        <title>Sub-species coevolution in mutualistic symbiosis.</title>
        <authorList>
            <person name="Murfin K."/>
            <person name="Klassen J."/>
            <person name="Lee M."/>
            <person name="Forst S."/>
            <person name="Stock P."/>
            <person name="Goodrich-Blair H."/>
        </authorList>
    </citation>
    <scope>NUCLEOTIDE SEQUENCE [LARGE SCALE GENOMIC DNA]</scope>
    <source>
        <strain evidence="1">Kraussei Becker Underwood</strain>
    </source>
</reference>
<dbReference type="Proteomes" id="UP000028493">
    <property type="component" value="Unassembled WGS sequence"/>
</dbReference>
<dbReference type="HOGENOM" id="CLU_2884915_0_0_6"/>
<dbReference type="AlphaFoldDB" id="A0A077PTH7"/>
<gene>
    <name evidence="1" type="ORF">XBKB1_2380007</name>
</gene>
<protein>
    <submittedName>
        <fullName evidence="1">Uncharacterized protein</fullName>
    </submittedName>
</protein>
<accession>A0A077PTH7</accession>